<dbReference type="Proteomes" id="UP000321083">
    <property type="component" value="Unassembled WGS sequence"/>
</dbReference>
<protein>
    <submittedName>
        <fullName evidence="1">Uncharacterized protein</fullName>
    </submittedName>
</protein>
<dbReference type="AlphaFoldDB" id="A0A5C6M1D4"/>
<evidence type="ECO:0000313" key="1">
    <source>
        <dbReference type="EMBL" id="TWW08556.1"/>
    </source>
</evidence>
<keyword evidence="2" id="KW-1185">Reference proteome</keyword>
<evidence type="ECO:0000313" key="2">
    <source>
        <dbReference type="Proteomes" id="UP000321083"/>
    </source>
</evidence>
<reference evidence="1 2" key="1">
    <citation type="submission" date="2019-08" db="EMBL/GenBank/DDBJ databases">
        <title>100 year-old enigma solved: identification of Planctomyces bekefii, the type genus and species of the phylum Planctomycetes.</title>
        <authorList>
            <person name="Svetlana D.N."/>
            <person name="Overmann J."/>
        </authorList>
    </citation>
    <scope>NUCLEOTIDE SEQUENCE [LARGE SCALE GENOMIC DNA]</scope>
    <source>
        <strain evidence="1">Phe10_nw2017</strain>
    </source>
</reference>
<proteinExistence type="predicted"/>
<organism evidence="1 2">
    <name type="scientific">Planctomyces bekefii</name>
    <dbReference type="NCBI Taxonomy" id="1653850"/>
    <lineage>
        <taxon>Bacteria</taxon>
        <taxon>Pseudomonadati</taxon>
        <taxon>Planctomycetota</taxon>
        <taxon>Planctomycetia</taxon>
        <taxon>Planctomycetales</taxon>
        <taxon>Planctomycetaceae</taxon>
        <taxon>Planctomyces</taxon>
    </lineage>
</organism>
<dbReference type="EMBL" id="SRHE01000609">
    <property type="protein sequence ID" value="TWW08556.1"/>
    <property type="molecule type" value="Genomic_DNA"/>
</dbReference>
<gene>
    <name evidence="1" type="ORF">E3A20_23160</name>
</gene>
<dbReference type="InterPro" id="IPR048910">
    <property type="entry name" value="Bflower_2"/>
</dbReference>
<dbReference type="Pfam" id="PF21785">
    <property type="entry name" value="Bflower_2"/>
    <property type="match status" value="1"/>
</dbReference>
<comment type="caution">
    <text evidence="1">The sequence shown here is derived from an EMBL/GenBank/DDBJ whole genome shotgun (WGS) entry which is preliminary data.</text>
</comment>
<accession>A0A5C6M1D4</accession>
<reference evidence="1 2" key="2">
    <citation type="submission" date="2019-08" db="EMBL/GenBank/DDBJ databases">
        <authorList>
            <person name="Henke P."/>
        </authorList>
    </citation>
    <scope>NUCLEOTIDE SEQUENCE [LARGE SCALE GENOMIC DNA]</scope>
    <source>
        <strain evidence="1">Phe10_nw2017</strain>
    </source>
</reference>
<name>A0A5C6M1D4_9PLAN</name>
<sequence>MVINPQTTQSAAALESPISKTASLQLEKCAQFRLELTVIEIKNLHGQILLSLSDGKILNSHAQTIGMTNGKNLLNPAGQVLAEVEGGSIFRQKKDVLLRVEGSRVVNISGQHIATVENGSEDERTLLAAAYLVFLQ</sequence>